<feature type="region of interest" description="Disordered" evidence="2">
    <location>
        <begin position="422"/>
        <end position="444"/>
    </location>
</feature>
<dbReference type="Proteomes" id="UP000320762">
    <property type="component" value="Unassembled WGS sequence"/>
</dbReference>
<dbReference type="SMART" id="SM00755">
    <property type="entry name" value="Grip"/>
    <property type="match status" value="1"/>
</dbReference>
<dbReference type="OrthoDB" id="1926336at2759"/>
<dbReference type="Pfam" id="PF01465">
    <property type="entry name" value="GRIP"/>
    <property type="match status" value="1"/>
</dbReference>
<keyword evidence="1" id="KW-0175">Coiled coil</keyword>
<protein>
    <recommendedName>
        <fullName evidence="3">GRIP domain-containing protein</fullName>
    </recommendedName>
</protein>
<feature type="coiled-coil region" evidence="1">
    <location>
        <begin position="596"/>
        <end position="623"/>
    </location>
</feature>
<evidence type="ECO:0000259" key="3">
    <source>
        <dbReference type="PROSITE" id="PS50913"/>
    </source>
</evidence>
<feature type="compositionally biased region" description="Polar residues" evidence="2">
    <location>
        <begin position="759"/>
        <end position="773"/>
    </location>
</feature>
<dbReference type="AlphaFoldDB" id="A0A550CN02"/>
<name>A0A550CN02_9AGAR</name>
<feature type="compositionally biased region" description="Polar residues" evidence="2">
    <location>
        <begin position="27"/>
        <end position="43"/>
    </location>
</feature>
<keyword evidence="5" id="KW-1185">Reference proteome</keyword>
<dbReference type="PANTHER" id="PTHR23159:SF31">
    <property type="entry name" value="CENTROSOME-ASSOCIATED PROTEIN CEP250 ISOFORM X1"/>
    <property type="match status" value="1"/>
</dbReference>
<feature type="coiled-coil region" evidence="1">
    <location>
        <begin position="491"/>
        <end position="560"/>
    </location>
</feature>
<feature type="region of interest" description="Disordered" evidence="2">
    <location>
        <begin position="1"/>
        <end position="238"/>
    </location>
</feature>
<evidence type="ECO:0000313" key="5">
    <source>
        <dbReference type="Proteomes" id="UP000320762"/>
    </source>
</evidence>
<dbReference type="EMBL" id="VDMD01000004">
    <property type="protein sequence ID" value="TRM66173.1"/>
    <property type="molecule type" value="Genomic_DNA"/>
</dbReference>
<feature type="compositionally biased region" description="Polar residues" evidence="2">
    <location>
        <begin position="87"/>
        <end position="118"/>
    </location>
</feature>
<dbReference type="PANTHER" id="PTHR23159">
    <property type="entry name" value="CENTROSOMAL PROTEIN 2"/>
    <property type="match status" value="1"/>
</dbReference>
<dbReference type="InterPro" id="IPR000237">
    <property type="entry name" value="GRIP_dom"/>
</dbReference>
<proteinExistence type="predicted"/>
<feature type="compositionally biased region" description="Basic and acidic residues" evidence="2">
    <location>
        <begin position="15"/>
        <end position="26"/>
    </location>
</feature>
<dbReference type="STRING" id="97359.A0A550CN02"/>
<sequence>MFSQLRHAVENLAPLRHDDEHSETHQRTSSADQQPPRISSQLAPSLRTLAMPPPSSPPPSSTPPPQSRSARKLNLEERLRASFSIGELSNQTSPDPSTRGSPAPQQQQQPERVSSPASTPLPDSPALSPTIHNPQPMHLELDPLHVLSPSPSHPLAEQITPPAETPQEHQESPQQQQAPPEETPEPPQPPSEEAPPADKEAPAEQPASDLPAEPPSPEKSENEELEEATQPSDVDALQERLKLVEQRFADVSSSFKRIQAEKVAADAILRDITPLESISDSDALRAYIKNLAFKAEVAQDEIRRLTGKLQTQEERIEELRDTHRLESSSQSEQIDRLKRQVEEAEALVKASQSSITQGESSVAAYKAEIDKLKTDVAKAHGLVKEEEEKRVKAISLLKSVRQKLVKAEKDREEATKEVHVLKEKEKAEREKEQAERNRLQKEIESVNNEREKAVAGLKAQFDKEVATLKERFERDSAAMRSQYELEAINAKSAHKNELAAKNQQIASLENSVQTLSRDKNNFFEQAELRQAEVESSQTALEAVQSQNIELQYQLREVQDRLALVSEDLAEALRGAPSSVAEPTAPAPSTSAFTVLEAKYETKIDDLTRAVATLERERGESEAQWSRKLREKSAEVDLLRGTLGGTAEVKARGEAEAAELRGVIERLQEEGRALKAQIKDLQELIAKRDELEGSSRAQEEEIAARISLLERTVEEGKTREAQLRASNKTLREELRKVQSSAALLEKQRNPGVGYWRAENGSRTSMSSDNGSRPSSPAPTTPKSDEEVNLEYLRNVILQFLEHKEMRPNLVKVLSIILHFTPQETRRLVAKV</sequence>
<dbReference type="Gene3D" id="1.10.220.60">
    <property type="entry name" value="GRIP domain"/>
    <property type="match status" value="1"/>
</dbReference>
<feature type="coiled-coil region" evidence="1">
    <location>
        <begin position="649"/>
        <end position="746"/>
    </location>
</feature>
<evidence type="ECO:0000256" key="2">
    <source>
        <dbReference type="SAM" id="MobiDB-lite"/>
    </source>
</evidence>
<reference evidence="4 5" key="1">
    <citation type="journal article" date="2019" name="New Phytol.">
        <title>Comparative genomics reveals unique wood-decay strategies and fruiting body development in the Schizophyllaceae.</title>
        <authorList>
            <person name="Almasi E."/>
            <person name="Sahu N."/>
            <person name="Krizsan K."/>
            <person name="Balint B."/>
            <person name="Kovacs G.M."/>
            <person name="Kiss B."/>
            <person name="Cseklye J."/>
            <person name="Drula E."/>
            <person name="Henrissat B."/>
            <person name="Nagy I."/>
            <person name="Chovatia M."/>
            <person name="Adam C."/>
            <person name="LaButti K."/>
            <person name="Lipzen A."/>
            <person name="Riley R."/>
            <person name="Grigoriev I.V."/>
            <person name="Nagy L.G."/>
        </authorList>
    </citation>
    <scope>NUCLEOTIDE SEQUENCE [LARGE SCALE GENOMIC DNA]</scope>
    <source>
        <strain evidence="4 5">NL-1724</strain>
    </source>
</reference>
<evidence type="ECO:0000313" key="4">
    <source>
        <dbReference type="EMBL" id="TRM66173.1"/>
    </source>
</evidence>
<feature type="non-terminal residue" evidence="4">
    <location>
        <position position="1"/>
    </location>
</feature>
<feature type="compositionally biased region" description="Low complexity" evidence="2">
    <location>
        <begin position="144"/>
        <end position="155"/>
    </location>
</feature>
<comment type="caution">
    <text evidence="4">The sequence shown here is derived from an EMBL/GenBank/DDBJ whole genome shotgun (WGS) entry which is preliminary data.</text>
</comment>
<feature type="region of interest" description="Disordered" evidence="2">
    <location>
        <begin position="751"/>
        <end position="784"/>
    </location>
</feature>
<feature type="compositionally biased region" description="Pro residues" evidence="2">
    <location>
        <begin position="51"/>
        <end position="66"/>
    </location>
</feature>
<gene>
    <name evidence="4" type="ORF">BD626DRAFT_486942</name>
</gene>
<evidence type="ECO:0000256" key="1">
    <source>
        <dbReference type="SAM" id="Coils"/>
    </source>
</evidence>
<organism evidence="4 5">
    <name type="scientific">Schizophyllum amplum</name>
    <dbReference type="NCBI Taxonomy" id="97359"/>
    <lineage>
        <taxon>Eukaryota</taxon>
        <taxon>Fungi</taxon>
        <taxon>Dikarya</taxon>
        <taxon>Basidiomycota</taxon>
        <taxon>Agaricomycotina</taxon>
        <taxon>Agaricomycetes</taxon>
        <taxon>Agaricomycetidae</taxon>
        <taxon>Agaricales</taxon>
        <taxon>Schizophyllaceae</taxon>
        <taxon>Schizophyllum</taxon>
    </lineage>
</organism>
<dbReference type="PROSITE" id="PS50913">
    <property type="entry name" value="GRIP"/>
    <property type="match status" value="1"/>
</dbReference>
<feature type="domain" description="GRIP" evidence="3">
    <location>
        <begin position="781"/>
        <end position="829"/>
    </location>
</feature>
<accession>A0A550CN02</accession>